<feature type="compositionally biased region" description="Low complexity" evidence="1">
    <location>
        <begin position="32"/>
        <end position="42"/>
    </location>
</feature>
<gene>
    <name evidence="2" type="ORF">Cvel_23191</name>
</gene>
<protein>
    <submittedName>
        <fullName evidence="2">Uncharacterized protein</fullName>
    </submittedName>
</protein>
<accession>A0A0G4GSJ6</accession>
<dbReference type="VEuPathDB" id="CryptoDB:Cvel_23191"/>
<proteinExistence type="predicted"/>
<evidence type="ECO:0000256" key="1">
    <source>
        <dbReference type="SAM" id="MobiDB-lite"/>
    </source>
</evidence>
<reference evidence="2" key="1">
    <citation type="submission" date="2014-11" db="EMBL/GenBank/DDBJ databases">
        <authorList>
            <person name="Otto D Thomas"/>
            <person name="Naeem Raeece"/>
        </authorList>
    </citation>
    <scope>NUCLEOTIDE SEQUENCE</scope>
</reference>
<evidence type="ECO:0000313" key="2">
    <source>
        <dbReference type="EMBL" id="CEM33584.1"/>
    </source>
</evidence>
<dbReference type="AlphaFoldDB" id="A0A0G4GSJ6"/>
<dbReference type="PhylomeDB" id="A0A0G4GSJ6"/>
<organism evidence="2">
    <name type="scientific">Chromera velia CCMP2878</name>
    <dbReference type="NCBI Taxonomy" id="1169474"/>
    <lineage>
        <taxon>Eukaryota</taxon>
        <taxon>Sar</taxon>
        <taxon>Alveolata</taxon>
        <taxon>Colpodellida</taxon>
        <taxon>Chromeraceae</taxon>
        <taxon>Chromera</taxon>
    </lineage>
</organism>
<feature type="region of interest" description="Disordered" evidence="1">
    <location>
        <begin position="32"/>
        <end position="61"/>
    </location>
</feature>
<feature type="compositionally biased region" description="Low complexity" evidence="1">
    <location>
        <begin position="52"/>
        <end position="61"/>
    </location>
</feature>
<name>A0A0G4GSJ6_9ALVE</name>
<sequence>MNVPAVRVQTEEGCVGDVREGGGVGRAFFPSSSSSPLFSPLDPSFPSPPLPSSSFSSSPISLSSLPSLLLPPLPPPTPEMHVQDTVEPECWEAQVISLCEGPLLTAPPSSPRFASPVPSSCLHLVYSSSTVGEAEIRGALGVPETSSRDILEKC</sequence>
<dbReference type="EMBL" id="CDMZ01001505">
    <property type="protein sequence ID" value="CEM33584.1"/>
    <property type="molecule type" value="Genomic_DNA"/>
</dbReference>